<evidence type="ECO:0000313" key="3">
    <source>
        <dbReference type="Proteomes" id="UP000480854"/>
    </source>
</evidence>
<keyword evidence="3" id="KW-1185">Reference proteome</keyword>
<name>A0A9W7KQQ9_9PROT</name>
<dbReference type="InterPro" id="IPR010657">
    <property type="entry name" value="ImpA_N"/>
</dbReference>
<evidence type="ECO:0000313" key="2">
    <source>
        <dbReference type="EMBL" id="KAA0677856.1"/>
    </source>
</evidence>
<accession>A0A9W7KQQ9</accession>
<sequence length="371" mass="40408">MSSSMTASPPLIDIGALLQPIPGDDPAGDDLRHGPEFDALTEARRMDDDLDQGIWQTTIKKADWKGVVHQASDLLKTRTKDLQVAAWLVQALGRLHGPAGLAPGILLVHGLVEDFWDGLYPRLDDGDPEPRLAPLVWLDSQLSRDLMATTVTQPGSNADETHRFQDWQNAQRLRKLATRDQRAFQAAVEDGEVTVEQILAAQDRTPPDFYQIQHAHLRDTVTAVRTLAAALDALAGRAAPGFTQLLKTLDSLIQFHREALAKRGIDPDGASAAAAESAGGGEEAAMDTPAEIVPAAAFARPGGPRTRQEAYAMLHQIADFLAREEPHSPTSYLVRRAAAWGNLSLPELYAELLGDRGEVGRIFGLLRLEER</sequence>
<dbReference type="EMBL" id="QOKW01000021">
    <property type="protein sequence ID" value="KAA0677856.1"/>
    <property type="molecule type" value="Genomic_DNA"/>
</dbReference>
<dbReference type="Pfam" id="PF06812">
    <property type="entry name" value="ImpA_N"/>
    <property type="match status" value="1"/>
</dbReference>
<reference evidence="2 3" key="1">
    <citation type="submission" date="2018-07" db="EMBL/GenBank/DDBJ databases">
        <title>Genome sequence of Azospirillum sp. ATCC 49961.</title>
        <authorList>
            <person name="Sant'Anna F.H."/>
            <person name="Baldani J.I."/>
            <person name="Zilli J.E."/>
            <person name="Reis V.M."/>
            <person name="Hartmann A."/>
            <person name="Cruz L."/>
            <person name="de Souza E.M."/>
            <person name="de Oliveira Pedrosa F."/>
            <person name="Passaglia L.M.P."/>
        </authorList>
    </citation>
    <scope>NUCLEOTIDE SEQUENCE [LARGE SCALE GENOMIC DNA]</scope>
    <source>
        <strain evidence="2 3">ATCC 49961</strain>
    </source>
</reference>
<dbReference type="PANTHER" id="PTHR37951:SF1">
    <property type="entry name" value="TYPE VI SECRETION SYSTEM COMPONENT TSSA1"/>
    <property type="match status" value="1"/>
</dbReference>
<organism evidence="2 3">
    <name type="scientific">Roseomonas genomospecies 6</name>
    <dbReference type="NCBI Taxonomy" id="214106"/>
    <lineage>
        <taxon>Bacteria</taxon>
        <taxon>Pseudomonadati</taxon>
        <taxon>Pseudomonadota</taxon>
        <taxon>Alphaproteobacteria</taxon>
        <taxon>Acetobacterales</taxon>
        <taxon>Roseomonadaceae</taxon>
        <taxon>Roseomonas</taxon>
    </lineage>
</organism>
<dbReference type="PANTHER" id="PTHR37951">
    <property type="entry name" value="CYTOPLASMIC PROTEIN-RELATED"/>
    <property type="match status" value="1"/>
</dbReference>
<dbReference type="NCBIfam" id="TIGR03363">
    <property type="entry name" value="VI_chp_8"/>
    <property type="match status" value="1"/>
</dbReference>
<dbReference type="AlphaFoldDB" id="A0A9W7KQQ9"/>
<dbReference type="InterPro" id="IPR017740">
    <property type="entry name" value="TssA-like"/>
</dbReference>
<feature type="domain" description="ImpA N-terminal" evidence="1">
    <location>
        <begin position="18"/>
        <end position="139"/>
    </location>
</feature>
<proteinExistence type="predicted"/>
<dbReference type="OrthoDB" id="9771118at2"/>
<dbReference type="Proteomes" id="UP000480854">
    <property type="component" value="Unassembled WGS sequence"/>
</dbReference>
<evidence type="ECO:0000259" key="1">
    <source>
        <dbReference type="Pfam" id="PF06812"/>
    </source>
</evidence>
<protein>
    <submittedName>
        <fullName evidence="2">Type VI secretion system protein TssA</fullName>
    </submittedName>
</protein>
<gene>
    <name evidence="2" type="primary">tssA</name>
    <name evidence="2" type="ORF">DS843_22340</name>
</gene>
<comment type="caution">
    <text evidence="2">The sequence shown here is derived from an EMBL/GenBank/DDBJ whole genome shotgun (WGS) entry which is preliminary data.</text>
</comment>